<dbReference type="GeneID" id="36318529"/>
<keyword evidence="3" id="KW-1185">Reference proteome</keyword>
<evidence type="ECO:0000256" key="1">
    <source>
        <dbReference type="SAM" id="Phobius"/>
    </source>
</evidence>
<name>A0A0F9WJA9_9MICR</name>
<evidence type="ECO:0000313" key="2">
    <source>
        <dbReference type="EMBL" id="KKO76625.1"/>
    </source>
</evidence>
<dbReference type="RefSeq" id="XP_024332367.1">
    <property type="nucleotide sequence ID" value="XM_024473633.1"/>
</dbReference>
<dbReference type="Proteomes" id="UP000034350">
    <property type="component" value="Unassembled WGS sequence"/>
</dbReference>
<keyword evidence="1" id="KW-0472">Membrane</keyword>
<accession>A0A0F9WJA9</accession>
<protein>
    <submittedName>
        <fullName evidence="2">Uncharacterized protein</fullName>
    </submittedName>
</protein>
<dbReference type="EMBL" id="JPQZ01000001">
    <property type="protein sequence ID" value="KKO76625.1"/>
    <property type="molecule type" value="Genomic_DNA"/>
</dbReference>
<evidence type="ECO:0000313" key="3">
    <source>
        <dbReference type="Proteomes" id="UP000034350"/>
    </source>
</evidence>
<keyword evidence="1" id="KW-0812">Transmembrane</keyword>
<keyword evidence="1" id="KW-1133">Transmembrane helix</keyword>
<comment type="caution">
    <text evidence="2">The sequence shown here is derived from an EMBL/GenBank/DDBJ whole genome shotgun (WGS) entry which is preliminary data.</text>
</comment>
<feature type="transmembrane region" description="Helical" evidence="1">
    <location>
        <begin position="20"/>
        <end position="40"/>
    </location>
</feature>
<gene>
    <name evidence="2" type="ORF">AAJ76_100027871</name>
</gene>
<proteinExistence type="predicted"/>
<sequence>MQHFNIIFKNAKEISKLLCIFYLIYFLMSIAEIIAVKVSVDELLPTIRIP</sequence>
<dbReference type="AlphaFoldDB" id="A0A0F9WJA9"/>
<reference evidence="2 3" key="1">
    <citation type="journal article" date="2015" name="Environ. Microbiol.">
        <title>Genome analyses suggest the presence of polyploidy and recent human-driven expansions in eight global populations of the honeybee pathogen Nosema ceranae.</title>
        <authorList>
            <person name="Pelin A."/>
            <person name="Selman M."/>
            <person name="Aris-Brosou S."/>
            <person name="Farinelli L."/>
            <person name="Corradi N."/>
        </authorList>
    </citation>
    <scope>NUCLEOTIDE SEQUENCE [LARGE SCALE GENOMIC DNA]</scope>
    <source>
        <strain evidence="2 3">PA08 1199</strain>
    </source>
</reference>
<organism evidence="2 3">
    <name type="scientific">Vairimorpha ceranae</name>
    <dbReference type="NCBI Taxonomy" id="40302"/>
    <lineage>
        <taxon>Eukaryota</taxon>
        <taxon>Fungi</taxon>
        <taxon>Fungi incertae sedis</taxon>
        <taxon>Microsporidia</taxon>
        <taxon>Nosematidae</taxon>
        <taxon>Vairimorpha</taxon>
    </lineage>
</organism>
<dbReference type="VEuPathDB" id="MicrosporidiaDB:AAJ76_100027871"/>